<dbReference type="KEGG" id="bgd:bgla_3p0600"/>
<reference evidence="3 4" key="1">
    <citation type="journal article" date="2011" name="J. Bacteriol.">
        <title>Complete genome sequence of Burkholderia gladioli BSR3.</title>
        <authorList>
            <person name="Seo Y.S."/>
            <person name="Lim J."/>
            <person name="Choi B.S."/>
            <person name="Kim H."/>
            <person name="Goo E."/>
            <person name="Lee B."/>
            <person name="Lim J.S."/>
            <person name="Choi I.Y."/>
            <person name="Moon J.S."/>
            <person name="Kim J."/>
            <person name="Hwang I."/>
        </authorList>
    </citation>
    <scope>NUCLEOTIDE SEQUENCE [LARGE SCALE GENOMIC DNA]</scope>
    <source>
        <strain evidence="3 4">BSR3</strain>
        <plasmid evidence="3">bgla_3p</plasmid>
    </source>
</reference>
<evidence type="ECO:0000256" key="2">
    <source>
        <dbReference type="SAM" id="SignalP"/>
    </source>
</evidence>
<dbReference type="Proteomes" id="UP000008316">
    <property type="component" value="Plasmid bgla_3p"/>
</dbReference>
<evidence type="ECO:0000256" key="1">
    <source>
        <dbReference type="SAM" id="MobiDB-lite"/>
    </source>
</evidence>
<dbReference type="Pfam" id="PF09676">
    <property type="entry name" value="TraV"/>
    <property type="match status" value="1"/>
</dbReference>
<feature type="signal peptide" evidence="2">
    <location>
        <begin position="1"/>
        <end position="32"/>
    </location>
</feature>
<keyword evidence="4" id="KW-1185">Reference proteome</keyword>
<name>F2LSG5_BURGS</name>
<feature type="compositionally biased region" description="Low complexity" evidence="1">
    <location>
        <begin position="209"/>
        <end position="232"/>
    </location>
</feature>
<dbReference type="AlphaFoldDB" id="F2LSG5"/>
<feature type="compositionally biased region" description="Polar residues" evidence="1">
    <location>
        <begin position="257"/>
        <end position="274"/>
    </location>
</feature>
<dbReference type="RefSeq" id="WP_013691896.1">
    <property type="nucleotide sequence ID" value="NC_015378.1"/>
</dbReference>
<proteinExistence type="predicted"/>
<protein>
    <submittedName>
        <fullName evidence="3">Sex pilus assembly protein TraV</fullName>
    </submittedName>
</protein>
<evidence type="ECO:0000313" key="4">
    <source>
        <dbReference type="Proteomes" id="UP000008316"/>
    </source>
</evidence>
<accession>F2LSG5</accession>
<keyword evidence="2" id="KW-0732">Signal</keyword>
<keyword evidence="3" id="KW-0614">Plasmid</keyword>
<feature type="region of interest" description="Disordered" evidence="1">
    <location>
        <begin position="202"/>
        <end position="274"/>
    </location>
</feature>
<organism evidence="3 4">
    <name type="scientific">Burkholderia gladioli (strain BSR3)</name>
    <dbReference type="NCBI Taxonomy" id="999541"/>
    <lineage>
        <taxon>Bacteria</taxon>
        <taxon>Pseudomonadati</taxon>
        <taxon>Pseudomonadota</taxon>
        <taxon>Betaproteobacteria</taxon>
        <taxon>Burkholderiales</taxon>
        <taxon>Burkholderiaceae</taxon>
        <taxon>Burkholderia</taxon>
    </lineage>
</organism>
<gene>
    <name evidence="3" type="ordered locus">bgla_3p0600</name>
</gene>
<dbReference type="PROSITE" id="PS51257">
    <property type="entry name" value="PROKAR_LIPOPROTEIN"/>
    <property type="match status" value="1"/>
</dbReference>
<feature type="compositionally biased region" description="Low complexity" evidence="1">
    <location>
        <begin position="240"/>
        <end position="256"/>
    </location>
</feature>
<sequence>MLNRFNRLVRAVRPSVIAAVAISLGGALSGCASMWSVGSTQYDCPGIPNGVVCKTPREVYEATNHRNALITMDDDGKQRGANSGMGNTAGDDRDGALGAHANVTLPQPIQQPLPILEPAKVMRIWVNSWIDQNGDLHYPGLIFTEITARRWAVGNIVAGVEGQVLTPVQVDNNGSSVNAGATDAATGTDSHVVGKPDAVIQPYAKSDTGAGSSGASSGPSIPGMPIPDASTSGGMGGGNSSPFSTNFSSSSGGANFRPTTNWNARGSMGNSGFN</sequence>
<evidence type="ECO:0000313" key="3">
    <source>
        <dbReference type="EMBL" id="AEA65761.1"/>
    </source>
</evidence>
<geneLocation type="plasmid" evidence="3 4">
    <name>bgla_3p</name>
</geneLocation>
<dbReference type="EMBL" id="CP002603">
    <property type="protein sequence ID" value="AEA65761.1"/>
    <property type="molecule type" value="Genomic_DNA"/>
</dbReference>
<dbReference type="InterPro" id="IPR014118">
    <property type="entry name" value="T4SS_TraV"/>
</dbReference>
<dbReference type="HOGENOM" id="CLU_1014409_0_0_4"/>
<feature type="chain" id="PRO_5003286086" evidence="2">
    <location>
        <begin position="33"/>
        <end position="274"/>
    </location>
</feature>